<evidence type="ECO:0000256" key="1">
    <source>
        <dbReference type="ARBA" id="ARBA00004162"/>
    </source>
</evidence>
<gene>
    <name evidence="11" type="primary">yajC</name>
    <name evidence="11" type="ORF">L8V22_01925</name>
    <name evidence="12" type="ORF">WMQ01_01860</name>
</gene>
<evidence type="ECO:0000256" key="9">
    <source>
        <dbReference type="ARBA" id="ARBA00023136"/>
    </source>
</evidence>
<dbReference type="GO" id="GO:0005886">
    <property type="term" value="C:plasma membrane"/>
    <property type="evidence" value="ECO:0007669"/>
    <property type="project" value="UniProtKB-SubCell"/>
</dbReference>
<dbReference type="AlphaFoldDB" id="A0A9X3LWL3"/>
<comment type="similarity">
    <text evidence="2">Belongs to the YajC family.</text>
</comment>
<evidence type="ECO:0000256" key="2">
    <source>
        <dbReference type="ARBA" id="ARBA00006742"/>
    </source>
</evidence>
<keyword evidence="3" id="KW-0813">Transport</keyword>
<evidence type="ECO:0000313" key="14">
    <source>
        <dbReference type="Proteomes" id="UP001371299"/>
    </source>
</evidence>
<dbReference type="PRINTS" id="PR01853">
    <property type="entry name" value="YAJCTRNLCASE"/>
</dbReference>
<accession>A0A9X3LWL3</accession>
<evidence type="ECO:0000256" key="8">
    <source>
        <dbReference type="ARBA" id="ARBA00023010"/>
    </source>
</evidence>
<organism evidence="11 13">
    <name type="scientific">Corynebacterium yonathiae</name>
    <dbReference type="NCBI Taxonomy" id="2913504"/>
    <lineage>
        <taxon>Bacteria</taxon>
        <taxon>Bacillati</taxon>
        <taxon>Actinomycetota</taxon>
        <taxon>Actinomycetes</taxon>
        <taxon>Mycobacteriales</taxon>
        <taxon>Corynebacteriaceae</taxon>
        <taxon>Corynebacterium</taxon>
    </lineage>
</organism>
<dbReference type="GO" id="GO:0015031">
    <property type="term" value="P:protein transport"/>
    <property type="evidence" value="ECO:0007669"/>
    <property type="project" value="UniProtKB-KW"/>
</dbReference>
<keyword evidence="9" id="KW-0472">Membrane</keyword>
<reference evidence="11" key="1">
    <citation type="submission" date="2022-02" db="EMBL/GenBank/DDBJ databases">
        <title>Corynebacterium sp. from urogenital microbiome.</title>
        <authorList>
            <person name="Cappelli E.A."/>
            <person name="Ribeiro T.G."/>
            <person name="Peixe L."/>
        </authorList>
    </citation>
    <scope>NUCLEOTIDE SEQUENCE</scope>
    <source>
        <strain evidence="11">C21Ua_68</strain>
    </source>
</reference>
<dbReference type="PANTHER" id="PTHR33909">
    <property type="entry name" value="SEC TRANSLOCON ACCESSORY COMPLEX SUBUNIT YAJC"/>
    <property type="match status" value="1"/>
</dbReference>
<evidence type="ECO:0000256" key="3">
    <source>
        <dbReference type="ARBA" id="ARBA00022448"/>
    </source>
</evidence>
<dbReference type="EMBL" id="JBBMGJ010000002">
    <property type="protein sequence ID" value="MEK0144826.1"/>
    <property type="molecule type" value="Genomic_DNA"/>
</dbReference>
<evidence type="ECO:0000313" key="12">
    <source>
        <dbReference type="EMBL" id="MEK0144826.1"/>
    </source>
</evidence>
<keyword evidence="6" id="KW-0653">Protein transport</keyword>
<comment type="subcellular location">
    <subcellularLocation>
        <location evidence="1">Cell membrane</location>
        <topology evidence="1">Single-pass membrane protein</topology>
    </subcellularLocation>
</comment>
<evidence type="ECO:0000313" key="11">
    <source>
        <dbReference type="EMBL" id="MCZ9295322.1"/>
    </source>
</evidence>
<dbReference type="Proteomes" id="UP001146439">
    <property type="component" value="Unassembled WGS sequence"/>
</dbReference>
<comment type="caution">
    <text evidence="11">The sequence shown here is derived from an EMBL/GenBank/DDBJ whole genome shotgun (WGS) entry which is preliminary data.</text>
</comment>
<dbReference type="EMBL" id="JAKMUZ010000002">
    <property type="protein sequence ID" value="MCZ9295322.1"/>
    <property type="molecule type" value="Genomic_DNA"/>
</dbReference>
<name>A0A9X3LWL3_9CORY</name>
<evidence type="ECO:0000313" key="13">
    <source>
        <dbReference type="Proteomes" id="UP001146439"/>
    </source>
</evidence>
<dbReference type="Pfam" id="PF02699">
    <property type="entry name" value="YajC"/>
    <property type="match status" value="1"/>
</dbReference>
<dbReference type="RefSeq" id="WP_238799995.1">
    <property type="nucleotide sequence ID" value="NZ_JAKMUZ010000002.1"/>
</dbReference>
<sequence length="120" mass="13107">MEIIILIIIGVLFVIPSFMAMRKQRQRQNDMQTLQNSLQPGDAIVTAGGVHGVVRSTSEKSVDLEIAPGVVVTFDKMAVIRTEQEANDLERPAAAGDTRGDVQNDLPDEKYPPFNDGGKN</sequence>
<evidence type="ECO:0000256" key="7">
    <source>
        <dbReference type="ARBA" id="ARBA00022989"/>
    </source>
</evidence>
<dbReference type="Proteomes" id="UP001371299">
    <property type="component" value="Unassembled WGS sequence"/>
</dbReference>
<evidence type="ECO:0000256" key="5">
    <source>
        <dbReference type="ARBA" id="ARBA00022692"/>
    </source>
</evidence>
<dbReference type="NCBIfam" id="TIGR00739">
    <property type="entry name" value="yajC"/>
    <property type="match status" value="1"/>
</dbReference>
<evidence type="ECO:0000256" key="6">
    <source>
        <dbReference type="ARBA" id="ARBA00022927"/>
    </source>
</evidence>
<proteinExistence type="inferred from homology"/>
<protein>
    <submittedName>
        <fullName evidence="11">Preprotein translocase subunit YajC</fullName>
    </submittedName>
</protein>
<dbReference type="PANTHER" id="PTHR33909:SF1">
    <property type="entry name" value="SEC TRANSLOCON ACCESSORY COMPLEX SUBUNIT YAJC"/>
    <property type="match status" value="1"/>
</dbReference>
<evidence type="ECO:0000256" key="10">
    <source>
        <dbReference type="SAM" id="MobiDB-lite"/>
    </source>
</evidence>
<reference evidence="12 14" key="2">
    <citation type="submission" date="2024-01" db="EMBL/GenBank/DDBJ databases">
        <title>Description of two novel Corynebacterium species isolated from human nasal passages and skin.</title>
        <authorList>
            <person name="Popowitch E."/>
            <person name="Tran T.H."/>
            <person name="Escapa I.F."/>
            <person name="Bhatt E."/>
            <person name="Sozat A.K."/>
            <person name="Roberts A.Q."/>
            <person name="Segre J.A."/>
            <person name="Kong H."/>
            <person name="Conlan S."/>
            <person name="Lemon K.P."/>
            <person name="Kelly M.S."/>
        </authorList>
    </citation>
    <scope>NUCLEOTIDE SEQUENCE [LARGE SCALE GENOMIC DNA]</scope>
    <source>
        <strain evidence="12 14">KPL2619</strain>
    </source>
</reference>
<keyword evidence="7" id="KW-1133">Transmembrane helix</keyword>
<dbReference type="SMART" id="SM01323">
    <property type="entry name" value="YajC"/>
    <property type="match status" value="1"/>
</dbReference>
<keyword evidence="14" id="KW-1185">Reference proteome</keyword>
<keyword evidence="8" id="KW-0811">Translocation</keyword>
<evidence type="ECO:0000256" key="4">
    <source>
        <dbReference type="ARBA" id="ARBA00022475"/>
    </source>
</evidence>
<feature type="compositionally biased region" description="Basic and acidic residues" evidence="10">
    <location>
        <begin position="98"/>
        <end position="111"/>
    </location>
</feature>
<keyword evidence="5" id="KW-0812">Transmembrane</keyword>
<feature type="region of interest" description="Disordered" evidence="10">
    <location>
        <begin position="85"/>
        <end position="120"/>
    </location>
</feature>
<dbReference type="InterPro" id="IPR003849">
    <property type="entry name" value="Preprotein_translocase_YajC"/>
</dbReference>
<keyword evidence="4" id="KW-1003">Cell membrane</keyword>